<evidence type="ECO:0000313" key="1">
    <source>
        <dbReference type="EMBL" id="TNN83080.1"/>
    </source>
</evidence>
<evidence type="ECO:0000313" key="2">
    <source>
        <dbReference type="Proteomes" id="UP000314294"/>
    </source>
</evidence>
<protein>
    <submittedName>
        <fullName evidence="1">Uncharacterized protein</fullName>
    </submittedName>
</protein>
<dbReference type="AlphaFoldDB" id="A0A4Z2IYM1"/>
<name>A0A4Z2IYM1_9TELE</name>
<comment type="caution">
    <text evidence="1">The sequence shown here is derived from an EMBL/GenBank/DDBJ whole genome shotgun (WGS) entry which is preliminary data.</text>
</comment>
<sequence>MRKSGYCSNIRFLVHIVVHLTSRPGELGRVTYSEVLPLPPLHIRIEGKTMAAYFICLSGKENEGMAQNESSEDKETVAALMKKKHRHRLNSTCGINTTRRSVKVMMQGMNEDKLWRQSPLEEVNPPTTLKTNTSVYRRRSPRLAGVGCRSDDFTQSSPLTQHDAFHVSCSPVWTLKRGQDTERRGVEEVVVVMGG</sequence>
<accession>A0A4Z2IYM1</accession>
<gene>
    <name evidence="1" type="ORF">EYF80_006687</name>
</gene>
<dbReference type="Proteomes" id="UP000314294">
    <property type="component" value="Unassembled WGS sequence"/>
</dbReference>
<reference evidence="1 2" key="1">
    <citation type="submission" date="2019-03" db="EMBL/GenBank/DDBJ databases">
        <title>First draft genome of Liparis tanakae, snailfish: a comprehensive survey of snailfish specific genes.</title>
        <authorList>
            <person name="Kim W."/>
            <person name="Song I."/>
            <person name="Jeong J.-H."/>
            <person name="Kim D."/>
            <person name="Kim S."/>
            <person name="Ryu S."/>
            <person name="Song J.Y."/>
            <person name="Lee S.K."/>
        </authorList>
    </citation>
    <scope>NUCLEOTIDE SEQUENCE [LARGE SCALE GENOMIC DNA]</scope>
    <source>
        <tissue evidence="1">Muscle</tissue>
    </source>
</reference>
<dbReference type="EMBL" id="SRLO01000035">
    <property type="protein sequence ID" value="TNN83080.1"/>
    <property type="molecule type" value="Genomic_DNA"/>
</dbReference>
<keyword evidence="2" id="KW-1185">Reference proteome</keyword>
<organism evidence="1 2">
    <name type="scientific">Liparis tanakae</name>
    <name type="common">Tanaka's snailfish</name>
    <dbReference type="NCBI Taxonomy" id="230148"/>
    <lineage>
        <taxon>Eukaryota</taxon>
        <taxon>Metazoa</taxon>
        <taxon>Chordata</taxon>
        <taxon>Craniata</taxon>
        <taxon>Vertebrata</taxon>
        <taxon>Euteleostomi</taxon>
        <taxon>Actinopterygii</taxon>
        <taxon>Neopterygii</taxon>
        <taxon>Teleostei</taxon>
        <taxon>Neoteleostei</taxon>
        <taxon>Acanthomorphata</taxon>
        <taxon>Eupercaria</taxon>
        <taxon>Perciformes</taxon>
        <taxon>Cottioidei</taxon>
        <taxon>Cottales</taxon>
        <taxon>Liparidae</taxon>
        <taxon>Liparis</taxon>
    </lineage>
</organism>
<proteinExistence type="predicted"/>